<comment type="function">
    <text evidence="17">Member of the two-component regulatory system NreB/NreC involved in the control of dissimilatory nitrate/nitrite reduction in response to oxygen. NreB functions as a direct oxygen sensor histidine kinase which is autophosphorylated, in the absence of oxygen, probably at the conserved histidine residue, and transfers its phosphate group probably to a conserved aspartate residue of NreC. NreB/NreC activates the expression of the nitrate (narGHJI) and nitrite (nir) reductase operons, as well as the putative nitrate transporter gene narT.</text>
</comment>
<dbReference type="GO" id="GO:0016020">
    <property type="term" value="C:membrane"/>
    <property type="evidence" value="ECO:0007669"/>
    <property type="project" value="InterPro"/>
</dbReference>
<dbReference type="InterPro" id="IPR004358">
    <property type="entry name" value="Sig_transdc_His_kin-like_C"/>
</dbReference>
<keyword evidence="20" id="KW-0175">Coiled coil</keyword>
<keyword evidence="8" id="KW-0597">Phosphoprotein</keyword>
<dbReference type="Pfam" id="PF13181">
    <property type="entry name" value="TPR_8"/>
    <property type="match status" value="1"/>
</dbReference>
<dbReference type="InterPro" id="IPR050482">
    <property type="entry name" value="Sensor_HK_TwoCompSys"/>
</dbReference>
<evidence type="ECO:0000256" key="20">
    <source>
        <dbReference type="SAM" id="Coils"/>
    </source>
</evidence>
<reference evidence="23 24" key="1">
    <citation type="submission" date="2016-10" db="EMBL/GenBank/DDBJ databases">
        <authorList>
            <person name="de Groot N.N."/>
        </authorList>
    </citation>
    <scope>NUCLEOTIDE SEQUENCE [LARGE SCALE GENOMIC DNA]</scope>
    <source>
        <strain evidence="23 24">DSM 22900</strain>
    </source>
</reference>
<dbReference type="SUPFAM" id="SSF55874">
    <property type="entry name" value="ATPase domain of HSP90 chaperone/DNA topoisomerase II/histidine kinase"/>
    <property type="match status" value="1"/>
</dbReference>
<dbReference type="InterPro" id="IPR003594">
    <property type="entry name" value="HATPase_dom"/>
</dbReference>
<dbReference type="PROSITE" id="PS50109">
    <property type="entry name" value="HIS_KIN"/>
    <property type="match status" value="1"/>
</dbReference>
<evidence type="ECO:0000256" key="19">
    <source>
        <dbReference type="PROSITE-ProRule" id="PRU00339"/>
    </source>
</evidence>
<keyword evidence="11" id="KW-0547">Nucleotide-binding</keyword>
<dbReference type="Gene3D" id="3.30.565.10">
    <property type="entry name" value="Histidine kinase-like ATPase, C-terminal domain"/>
    <property type="match status" value="1"/>
</dbReference>
<keyword evidence="9" id="KW-0808">Transferase</keyword>
<feature type="coiled-coil region" evidence="20">
    <location>
        <begin position="329"/>
        <end position="382"/>
    </location>
</feature>
<keyword evidence="12" id="KW-0418">Kinase</keyword>
<dbReference type="EMBL" id="FOLL01000015">
    <property type="protein sequence ID" value="SFC57731.1"/>
    <property type="molecule type" value="Genomic_DNA"/>
</dbReference>
<dbReference type="SMART" id="SM00028">
    <property type="entry name" value="TPR"/>
    <property type="match status" value="4"/>
</dbReference>
<dbReference type="GO" id="GO:0005737">
    <property type="term" value="C:cytoplasm"/>
    <property type="evidence" value="ECO:0007669"/>
    <property type="project" value="UniProtKB-SubCell"/>
</dbReference>
<feature type="domain" description="Histidine kinase" evidence="22">
    <location>
        <begin position="442"/>
        <end position="629"/>
    </location>
</feature>
<keyword evidence="14" id="KW-0408">Iron</keyword>
<evidence type="ECO:0000256" key="13">
    <source>
        <dbReference type="ARBA" id="ARBA00022840"/>
    </source>
</evidence>
<keyword evidence="24" id="KW-1185">Reference proteome</keyword>
<dbReference type="CDD" id="cd16917">
    <property type="entry name" value="HATPase_UhpB-NarQ-NarX-like"/>
    <property type="match status" value="1"/>
</dbReference>
<gene>
    <name evidence="23" type="ORF">SAMN05421747_11542</name>
</gene>
<dbReference type="Gene3D" id="1.20.5.1930">
    <property type="match status" value="1"/>
</dbReference>
<sequence length="644" mass="72401">MKQLRFLCLFIFVHANASGQIVKQDTAQVIQLIEAARDKQQQGLTDAAEKDFRRAGRLAQELKFDRGLLMYAGHYCVFLYSQIRYEEAMTMAKLQLEVSERMGDKQRMGYAYNNISLQHQAHGKLQQAAESLMKALEISSEIESPTARDLSDRRKYYNNLSSLLLDMNDLKKGKEYAVKALEIAEQLQDTLAIGWSLINLLVAEAMAGELADAEKHGLQLLAVGQSLGDTEMELKAYNNLGDIYRMQKRYPLALETFKKAQRLLAKAPPGNEVYILMGISSVYNGMKQYGQANTHFDRARMLAERELAKPQLIELYLSGAEIKEAMGNYKEALALRKQYEQINDSLRNQETHNAIQELEVKYQTSEKEKALAERDLQISKQRGELERKNKWVILSVSLIVLLVLLLVFNRLINQQKRKNEITEQANRLLEAQLRGEEKERARTARELHDGVASILSAAKLHINAKSKGDTETDILVGQLIETAVQEIRNLSHNLAPERVLNDGFEQAVQEFCRRVNHPGLQLECYVVGKLPKLDKDAELLLYRTIQEAVTNIVKHADATEAIVQLVGDGPRLSITIEDNGRGFEPGASKGAGLGLENLASRIQLLKGSHEVHSAPGKGTFIYIEIETATVMQLVSTGLETHFSG</sequence>
<comment type="catalytic activity">
    <reaction evidence="1">
        <text>ATP + protein L-histidine = ADP + protein N-phospho-L-histidine.</text>
        <dbReference type="EC" id="2.7.13.3"/>
    </reaction>
</comment>
<keyword evidence="7" id="KW-0963">Cytoplasm</keyword>
<evidence type="ECO:0000256" key="10">
    <source>
        <dbReference type="ARBA" id="ARBA00022723"/>
    </source>
</evidence>
<keyword evidence="21" id="KW-0472">Membrane</keyword>
<evidence type="ECO:0000256" key="14">
    <source>
        <dbReference type="ARBA" id="ARBA00023004"/>
    </source>
</evidence>
<dbReference type="Proteomes" id="UP000199577">
    <property type="component" value="Unassembled WGS sequence"/>
</dbReference>
<dbReference type="InterPro" id="IPR019734">
    <property type="entry name" value="TPR_rpt"/>
</dbReference>
<evidence type="ECO:0000256" key="15">
    <source>
        <dbReference type="ARBA" id="ARBA00023012"/>
    </source>
</evidence>
<dbReference type="PANTHER" id="PTHR24421:SF10">
    <property type="entry name" value="NITRATE_NITRITE SENSOR PROTEIN NARQ"/>
    <property type="match status" value="1"/>
</dbReference>
<dbReference type="InterPro" id="IPR011990">
    <property type="entry name" value="TPR-like_helical_dom_sf"/>
</dbReference>
<keyword evidence="21" id="KW-1133">Transmembrane helix</keyword>
<evidence type="ECO:0000256" key="4">
    <source>
        <dbReference type="ARBA" id="ARBA00012438"/>
    </source>
</evidence>
<dbReference type="InterPro" id="IPR036890">
    <property type="entry name" value="HATPase_C_sf"/>
</dbReference>
<name>A0A1I1KAZ9_9SPHI</name>
<keyword evidence="10" id="KW-0479">Metal-binding</keyword>
<evidence type="ECO:0000256" key="2">
    <source>
        <dbReference type="ARBA" id="ARBA00001966"/>
    </source>
</evidence>
<evidence type="ECO:0000256" key="17">
    <source>
        <dbReference type="ARBA" id="ARBA00024827"/>
    </source>
</evidence>
<evidence type="ECO:0000256" key="7">
    <source>
        <dbReference type="ARBA" id="ARBA00022490"/>
    </source>
</evidence>
<dbReference type="Pfam" id="PF07730">
    <property type="entry name" value="HisKA_3"/>
    <property type="match status" value="1"/>
</dbReference>
<evidence type="ECO:0000256" key="9">
    <source>
        <dbReference type="ARBA" id="ARBA00022679"/>
    </source>
</evidence>
<comment type="subcellular location">
    <subcellularLocation>
        <location evidence="3">Cytoplasm</location>
    </subcellularLocation>
</comment>
<dbReference type="PROSITE" id="PS50005">
    <property type="entry name" value="TPR"/>
    <property type="match status" value="1"/>
</dbReference>
<dbReference type="Pfam" id="PF02518">
    <property type="entry name" value="HATPase_c"/>
    <property type="match status" value="1"/>
</dbReference>
<evidence type="ECO:0000256" key="5">
    <source>
        <dbReference type="ARBA" id="ARBA00017322"/>
    </source>
</evidence>
<comment type="cofactor">
    <cofactor evidence="2">
        <name>[4Fe-4S] cluster</name>
        <dbReference type="ChEBI" id="CHEBI:49883"/>
    </cofactor>
</comment>
<evidence type="ECO:0000313" key="23">
    <source>
        <dbReference type="EMBL" id="SFC57731.1"/>
    </source>
</evidence>
<evidence type="ECO:0000256" key="6">
    <source>
        <dbReference type="ARBA" id="ARBA00022485"/>
    </source>
</evidence>
<evidence type="ECO:0000256" key="18">
    <source>
        <dbReference type="ARBA" id="ARBA00030800"/>
    </source>
</evidence>
<organism evidence="23 24">
    <name type="scientific">Parapedobacter composti</name>
    <dbReference type="NCBI Taxonomy" id="623281"/>
    <lineage>
        <taxon>Bacteria</taxon>
        <taxon>Pseudomonadati</taxon>
        <taxon>Bacteroidota</taxon>
        <taxon>Sphingobacteriia</taxon>
        <taxon>Sphingobacteriales</taxon>
        <taxon>Sphingobacteriaceae</taxon>
        <taxon>Parapedobacter</taxon>
    </lineage>
</organism>
<evidence type="ECO:0000256" key="3">
    <source>
        <dbReference type="ARBA" id="ARBA00004496"/>
    </source>
</evidence>
<evidence type="ECO:0000313" key="24">
    <source>
        <dbReference type="Proteomes" id="UP000199577"/>
    </source>
</evidence>
<evidence type="ECO:0000256" key="16">
    <source>
        <dbReference type="ARBA" id="ARBA00023014"/>
    </source>
</evidence>
<dbReference type="InterPro" id="IPR005467">
    <property type="entry name" value="His_kinase_dom"/>
</dbReference>
<keyword evidence="6" id="KW-0004">4Fe-4S</keyword>
<dbReference type="GO" id="GO:0000155">
    <property type="term" value="F:phosphorelay sensor kinase activity"/>
    <property type="evidence" value="ECO:0007669"/>
    <property type="project" value="InterPro"/>
</dbReference>
<accession>A0A1I1KAZ9</accession>
<proteinExistence type="predicted"/>
<dbReference type="Gene3D" id="1.25.40.10">
    <property type="entry name" value="Tetratricopeptide repeat domain"/>
    <property type="match status" value="3"/>
</dbReference>
<dbReference type="GO" id="GO:0046872">
    <property type="term" value="F:metal ion binding"/>
    <property type="evidence" value="ECO:0007669"/>
    <property type="project" value="UniProtKB-KW"/>
</dbReference>
<dbReference type="SUPFAM" id="SSF48452">
    <property type="entry name" value="TPR-like"/>
    <property type="match status" value="2"/>
</dbReference>
<protein>
    <recommendedName>
        <fullName evidence="5">Oxygen sensor histidine kinase NreB</fullName>
        <ecNumber evidence="4">2.7.13.3</ecNumber>
    </recommendedName>
    <alternativeName>
        <fullName evidence="18">Nitrogen regulation protein B</fullName>
    </alternativeName>
</protein>
<dbReference type="AlphaFoldDB" id="A0A1I1KAZ9"/>
<evidence type="ECO:0000259" key="22">
    <source>
        <dbReference type="PROSITE" id="PS50109"/>
    </source>
</evidence>
<evidence type="ECO:0000256" key="21">
    <source>
        <dbReference type="SAM" id="Phobius"/>
    </source>
</evidence>
<keyword evidence="13" id="KW-0067">ATP-binding</keyword>
<dbReference type="GO" id="GO:0051539">
    <property type="term" value="F:4 iron, 4 sulfur cluster binding"/>
    <property type="evidence" value="ECO:0007669"/>
    <property type="project" value="UniProtKB-KW"/>
</dbReference>
<evidence type="ECO:0000256" key="12">
    <source>
        <dbReference type="ARBA" id="ARBA00022777"/>
    </source>
</evidence>
<dbReference type="PRINTS" id="PR00344">
    <property type="entry name" value="BCTRLSENSOR"/>
</dbReference>
<dbReference type="STRING" id="623281.SAMN05421747_11542"/>
<keyword evidence="19" id="KW-0802">TPR repeat</keyword>
<feature type="coiled-coil region" evidence="20">
    <location>
        <begin position="411"/>
        <end position="446"/>
    </location>
</feature>
<keyword evidence="21" id="KW-0812">Transmembrane</keyword>
<keyword evidence="15" id="KW-0902">Two-component regulatory system</keyword>
<dbReference type="InterPro" id="IPR011712">
    <property type="entry name" value="Sig_transdc_His_kin_sub3_dim/P"/>
</dbReference>
<dbReference type="Pfam" id="PF13424">
    <property type="entry name" value="TPR_12"/>
    <property type="match status" value="1"/>
</dbReference>
<evidence type="ECO:0000256" key="8">
    <source>
        <dbReference type="ARBA" id="ARBA00022553"/>
    </source>
</evidence>
<feature type="repeat" description="TPR" evidence="19">
    <location>
        <begin position="234"/>
        <end position="267"/>
    </location>
</feature>
<dbReference type="PANTHER" id="PTHR24421">
    <property type="entry name" value="NITRATE/NITRITE SENSOR PROTEIN NARX-RELATED"/>
    <property type="match status" value="1"/>
</dbReference>
<dbReference type="SMART" id="SM00387">
    <property type="entry name" value="HATPase_c"/>
    <property type="match status" value="1"/>
</dbReference>
<dbReference type="EC" id="2.7.13.3" evidence="4"/>
<evidence type="ECO:0000256" key="1">
    <source>
        <dbReference type="ARBA" id="ARBA00000085"/>
    </source>
</evidence>
<dbReference type="RefSeq" id="WP_170845752.1">
    <property type="nucleotide sequence ID" value="NZ_FOLL01000015.1"/>
</dbReference>
<dbReference type="GO" id="GO:0046983">
    <property type="term" value="F:protein dimerization activity"/>
    <property type="evidence" value="ECO:0007669"/>
    <property type="project" value="InterPro"/>
</dbReference>
<keyword evidence="16" id="KW-0411">Iron-sulfur</keyword>
<feature type="transmembrane region" description="Helical" evidence="21">
    <location>
        <begin position="391"/>
        <end position="408"/>
    </location>
</feature>
<evidence type="ECO:0000256" key="11">
    <source>
        <dbReference type="ARBA" id="ARBA00022741"/>
    </source>
</evidence>
<dbReference type="GO" id="GO:0005524">
    <property type="term" value="F:ATP binding"/>
    <property type="evidence" value="ECO:0007669"/>
    <property type="project" value="UniProtKB-KW"/>
</dbReference>